<name>A0AAN7ME58_TRANT</name>
<keyword evidence="8 13" id="KW-0812">Transmembrane</keyword>
<evidence type="ECO:0000313" key="14">
    <source>
        <dbReference type="EMBL" id="KAK4801671.1"/>
    </source>
</evidence>
<dbReference type="GO" id="GO:0005634">
    <property type="term" value="C:nucleus"/>
    <property type="evidence" value="ECO:0007669"/>
    <property type="project" value="UniProtKB-SubCell"/>
</dbReference>
<evidence type="ECO:0000256" key="13">
    <source>
        <dbReference type="SAM" id="Phobius"/>
    </source>
</evidence>
<evidence type="ECO:0008006" key="16">
    <source>
        <dbReference type="Google" id="ProtNLM"/>
    </source>
</evidence>
<dbReference type="PANTHER" id="PTHR36023">
    <property type="entry name" value="ARGOS-LIKE PROTEIN"/>
    <property type="match status" value="1"/>
</dbReference>
<comment type="subcellular location">
    <subcellularLocation>
        <location evidence="4">Cytoplasm</location>
    </subcellularLocation>
    <subcellularLocation>
        <location evidence="3">Endoplasmic reticulum</location>
    </subcellularLocation>
    <subcellularLocation>
        <location evidence="2">Membrane</location>
        <topology evidence="2">Multi-pass membrane protein</topology>
    </subcellularLocation>
    <subcellularLocation>
        <location evidence="1">Nucleus</location>
    </subcellularLocation>
</comment>
<evidence type="ECO:0000256" key="11">
    <source>
        <dbReference type="ARBA" id="ARBA00023136"/>
    </source>
</evidence>
<dbReference type="GO" id="GO:0005783">
    <property type="term" value="C:endoplasmic reticulum"/>
    <property type="evidence" value="ECO:0007669"/>
    <property type="project" value="UniProtKB-SubCell"/>
</dbReference>
<dbReference type="InterPro" id="IPR037468">
    <property type="entry name" value="ARGOS/ARL/OSR1"/>
</dbReference>
<gene>
    <name evidence="14" type="ORF">SAY86_022158</name>
</gene>
<proteinExistence type="inferred from homology"/>
<evidence type="ECO:0000256" key="1">
    <source>
        <dbReference type="ARBA" id="ARBA00004123"/>
    </source>
</evidence>
<dbReference type="AlphaFoldDB" id="A0AAN7ME58"/>
<evidence type="ECO:0000256" key="9">
    <source>
        <dbReference type="ARBA" id="ARBA00022824"/>
    </source>
</evidence>
<keyword evidence="15" id="KW-1185">Reference proteome</keyword>
<keyword evidence="11 13" id="KW-0472">Membrane</keyword>
<protein>
    <recommendedName>
        <fullName evidence="16">ARGOS-like protein</fullName>
    </recommendedName>
</protein>
<organism evidence="14 15">
    <name type="scientific">Trapa natans</name>
    <name type="common">Water chestnut</name>
    <dbReference type="NCBI Taxonomy" id="22666"/>
    <lineage>
        <taxon>Eukaryota</taxon>
        <taxon>Viridiplantae</taxon>
        <taxon>Streptophyta</taxon>
        <taxon>Embryophyta</taxon>
        <taxon>Tracheophyta</taxon>
        <taxon>Spermatophyta</taxon>
        <taxon>Magnoliopsida</taxon>
        <taxon>eudicotyledons</taxon>
        <taxon>Gunneridae</taxon>
        <taxon>Pentapetalae</taxon>
        <taxon>rosids</taxon>
        <taxon>malvids</taxon>
        <taxon>Myrtales</taxon>
        <taxon>Lythraceae</taxon>
        <taxon>Trapa</taxon>
    </lineage>
</organism>
<evidence type="ECO:0000256" key="2">
    <source>
        <dbReference type="ARBA" id="ARBA00004141"/>
    </source>
</evidence>
<keyword evidence="12" id="KW-0539">Nucleus</keyword>
<evidence type="ECO:0000256" key="6">
    <source>
        <dbReference type="ARBA" id="ARBA00022473"/>
    </source>
</evidence>
<dbReference type="GO" id="GO:0009725">
    <property type="term" value="P:response to hormone"/>
    <property type="evidence" value="ECO:0007669"/>
    <property type="project" value="UniProtKB-ARBA"/>
</dbReference>
<evidence type="ECO:0000256" key="3">
    <source>
        <dbReference type="ARBA" id="ARBA00004240"/>
    </source>
</evidence>
<feature type="transmembrane region" description="Helical" evidence="13">
    <location>
        <begin position="41"/>
        <end position="62"/>
    </location>
</feature>
<keyword evidence="7" id="KW-0963">Cytoplasm</keyword>
<dbReference type="Proteomes" id="UP001346149">
    <property type="component" value="Unassembled WGS sequence"/>
</dbReference>
<comment type="similarity">
    <text evidence="5">Belongs to the plant organ size related (OSR) protein family.</text>
</comment>
<evidence type="ECO:0000256" key="12">
    <source>
        <dbReference type="ARBA" id="ARBA00023242"/>
    </source>
</evidence>
<dbReference type="GO" id="GO:0046622">
    <property type="term" value="P:positive regulation of organ growth"/>
    <property type="evidence" value="ECO:0007669"/>
    <property type="project" value="InterPro"/>
</dbReference>
<accession>A0AAN7ME58</accession>
<dbReference type="PANTHER" id="PTHR36023:SF3">
    <property type="entry name" value="ARGOS-LIKE PROTEIN"/>
    <property type="match status" value="1"/>
</dbReference>
<keyword evidence="9" id="KW-0256">Endoplasmic reticulum</keyword>
<evidence type="ECO:0000256" key="10">
    <source>
        <dbReference type="ARBA" id="ARBA00022989"/>
    </source>
</evidence>
<comment type="caution">
    <text evidence="14">The sequence shown here is derived from an EMBL/GenBank/DDBJ whole genome shotgun (WGS) entry which is preliminary data.</text>
</comment>
<evidence type="ECO:0000256" key="8">
    <source>
        <dbReference type="ARBA" id="ARBA00022692"/>
    </source>
</evidence>
<feature type="transmembrane region" description="Helical" evidence="13">
    <location>
        <begin position="74"/>
        <end position="93"/>
    </location>
</feature>
<keyword evidence="6" id="KW-0217">Developmental protein</keyword>
<dbReference type="EMBL" id="JAXQNO010000003">
    <property type="protein sequence ID" value="KAK4801671.1"/>
    <property type="molecule type" value="Genomic_DNA"/>
</dbReference>
<evidence type="ECO:0000256" key="5">
    <source>
        <dbReference type="ARBA" id="ARBA00006891"/>
    </source>
</evidence>
<reference evidence="14 15" key="1">
    <citation type="journal article" date="2023" name="Hortic Res">
        <title>Pangenome of water caltrop reveals structural variations and asymmetric subgenome divergence after allopolyploidization.</title>
        <authorList>
            <person name="Zhang X."/>
            <person name="Chen Y."/>
            <person name="Wang L."/>
            <person name="Yuan Y."/>
            <person name="Fang M."/>
            <person name="Shi L."/>
            <person name="Lu R."/>
            <person name="Comes H.P."/>
            <person name="Ma Y."/>
            <person name="Chen Y."/>
            <person name="Huang G."/>
            <person name="Zhou Y."/>
            <person name="Zheng Z."/>
            <person name="Qiu Y."/>
        </authorList>
    </citation>
    <scope>NUCLEOTIDE SEQUENCE [LARGE SCALE GENOMIC DNA]</scope>
    <source>
        <strain evidence="14">F231</strain>
    </source>
</reference>
<evidence type="ECO:0000256" key="7">
    <source>
        <dbReference type="ARBA" id="ARBA00022490"/>
    </source>
</evidence>
<evidence type="ECO:0000256" key="4">
    <source>
        <dbReference type="ARBA" id="ARBA00004496"/>
    </source>
</evidence>
<sequence>MGATWRKMDPHVAPAIGRKRVEFKDDKSPSRDKNELRLLPASYFTLESLFLLVCLTASLLILPLVLPPLPPPPFMLLLIPIGILGLLMVLALMPSEAIDLSYSDI</sequence>
<evidence type="ECO:0000313" key="15">
    <source>
        <dbReference type="Proteomes" id="UP001346149"/>
    </source>
</evidence>
<dbReference type="GO" id="GO:0016020">
    <property type="term" value="C:membrane"/>
    <property type="evidence" value="ECO:0007669"/>
    <property type="project" value="UniProtKB-SubCell"/>
</dbReference>
<keyword evidence="10 13" id="KW-1133">Transmembrane helix</keyword>